<dbReference type="AlphaFoldDB" id="A0A9D4JLB0"/>
<name>A0A9D4JLB0_DREPO</name>
<protein>
    <submittedName>
        <fullName evidence="3">Uncharacterized protein</fullName>
    </submittedName>
</protein>
<keyword evidence="4" id="KW-1185">Reference proteome</keyword>
<evidence type="ECO:0000256" key="2">
    <source>
        <dbReference type="SAM" id="Phobius"/>
    </source>
</evidence>
<comment type="caution">
    <text evidence="3">The sequence shown here is derived from an EMBL/GenBank/DDBJ whole genome shotgun (WGS) entry which is preliminary data.</text>
</comment>
<proteinExistence type="predicted"/>
<organism evidence="3 4">
    <name type="scientific">Dreissena polymorpha</name>
    <name type="common">Zebra mussel</name>
    <name type="synonym">Mytilus polymorpha</name>
    <dbReference type="NCBI Taxonomy" id="45954"/>
    <lineage>
        <taxon>Eukaryota</taxon>
        <taxon>Metazoa</taxon>
        <taxon>Spiralia</taxon>
        <taxon>Lophotrochozoa</taxon>
        <taxon>Mollusca</taxon>
        <taxon>Bivalvia</taxon>
        <taxon>Autobranchia</taxon>
        <taxon>Heteroconchia</taxon>
        <taxon>Euheterodonta</taxon>
        <taxon>Imparidentia</taxon>
        <taxon>Neoheterodontei</taxon>
        <taxon>Myida</taxon>
        <taxon>Dreissenoidea</taxon>
        <taxon>Dreissenidae</taxon>
        <taxon>Dreissena</taxon>
    </lineage>
</organism>
<keyword evidence="2" id="KW-0812">Transmembrane</keyword>
<accession>A0A9D4JLB0</accession>
<keyword evidence="2" id="KW-0472">Membrane</keyword>
<evidence type="ECO:0000256" key="1">
    <source>
        <dbReference type="SAM" id="MobiDB-lite"/>
    </source>
</evidence>
<evidence type="ECO:0000313" key="3">
    <source>
        <dbReference type="EMBL" id="KAH3814519.1"/>
    </source>
</evidence>
<reference evidence="3" key="1">
    <citation type="journal article" date="2019" name="bioRxiv">
        <title>The Genome of the Zebra Mussel, Dreissena polymorpha: A Resource for Invasive Species Research.</title>
        <authorList>
            <person name="McCartney M.A."/>
            <person name="Auch B."/>
            <person name="Kono T."/>
            <person name="Mallez S."/>
            <person name="Zhang Y."/>
            <person name="Obille A."/>
            <person name="Becker A."/>
            <person name="Abrahante J.E."/>
            <person name="Garbe J."/>
            <person name="Badalamenti J.P."/>
            <person name="Herman A."/>
            <person name="Mangelson H."/>
            <person name="Liachko I."/>
            <person name="Sullivan S."/>
            <person name="Sone E.D."/>
            <person name="Koren S."/>
            <person name="Silverstein K.A.T."/>
            <person name="Beckman K.B."/>
            <person name="Gohl D.M."/>
        </authorList>
    </citation>
    <scope>NUCLEOTIDE SEQUENCE</scope>
    <source>
        <strain evidence="3">Duluth1</strain>
        <tissue evidence="3">Whole animal</tissue>
    </source>
</reference>
<reference evidence="3" key="2">
    <citation type="submission" date="2020-11" db="EMBL/GenBank/DDBJ databases">
        <authorList>
            <person name="McCartney M.A."/>
            <person name="Auch B."/>
            <person name="Kono T."/>
            <person name="Mallez S."/>
            <person name="Becker A."/>
            <person name="Gohl D.M."/>
            <person name="Silverstein K.A.T."/>
            <person name="Koren S."/>
            <person name="Bechman K.B."/>
            <person name="Herman A."/>
            <person name="Abrahante J.E."/>
            <person name="Garbe J."/>
        </authorList>
    </citation>
    <scope>NUCLEOTIDE SEQUENCE</scope>
    <source>
        <strain evidence="3">Duluth1</strain>
        <tissue evidence="3">Whole animal</tissue>
    </source>
</reference>
<sequence length="281" mass="30607">MFGNSEGCTHNWTTGPNNQSQLLEITLDNDYSLVGKCVLNQNSTTTSVLLSGRFTKLALLSLTGKANFTNVPHTDIVPQCVNISDEHIKFTNVTFPLTTPLIDQPIGSRPSTTSPDKYPGLTPVVMKYKNSLAKSVHRSNDERSLSNQSTSGASGESNSSSNEECLTDCYCPCGWVEKPKNYTRNEIATMVAAIKERLVVDSNNLSSTQRKLNSMPDNRPLAKAVGVVGMILLVLKLGAIFVFDIGNIIRDLKTLRDNLRQGFGCKETSPQQTSVAPSTSM</sequence>
<evidence type="ECO:0000313" key="4">
    <source>
        <dbReference type="Proteomes" id="UP000828390"/>
    </source>
</evidence>
<dbReference type="Proteomes" id="UP000828390">
    <property type="component" value="Unassembled WGS sequence"/>
</dbReference>
<dbReference type="EMBL" id="JAIWYP010000006">
    <property type="protein sequence ID" value="KAH3814519.1"/>
    <property type="molecule type" value="Genomic_DNA"/>
</dbReference>
<gene>
    <name evidence="3" type="ORF">DPMN_143021</name>
</gene>
<feature type="compositionally biased region" description="Low complexity" evidence="1">
    <location>
        <begin position="149"/>
        <end position="164"/>
    </location>
</feature>
<feature type="region of interest" description="Disordered" evidence="1">
    <location>
        <begin position="132"/>
        <end position="164"/>
    </location>
</feature>
<feature type="transmembrane region" description="Helical" evidence="2">
    <location>
        <begin position="221"/>
        <end position="243"/>
    </location>
</feature>
<keyword evidence="2" id="KW-1133">Transmembrane helix</keyword>